<keyword evidence="1" id="KW-1133">Transmembrane helix</keyword>
<proteinExistence type="evidence at transcript level"/>
<keyword evidence="1" id="KW-0812">Transmembrane</keyword>
<organism evidence="2">
    <name type="scientific">Amblyomma variegatum</name>
    <name type="common">Tropical bont tick</name>
    <dbReference type="NCBI Taxonomy" id="34610"/>
    <lineage>
        <taxon>Eukaryota</taxon>
        <taxon>Metazoa</taxon>
        <taxon>Ecdysozoa</taxon>
        <taxon>Arthropoda</taxon>
        <taxon>Chelicerata</taxon>
        <taxon>Arachnida</taxon>
        <taxon>Acari</taxon>
        <taxon>Parasitiformes</taxon>
        <taxon>Ixodida</taxon>
        <taxon>Ixodoidea</taxon>
        <taxon>Ixodidae</taxon>
        <taxon>Amblyomminae</taxon>
        <taxon>Amblyomma</taxon>
    </lineage>
</organism>
<dbReference type="EMBL" id="BK007693">
    <property type="protein sequence ID" value="DAA34661.1"/>
    <property type="molecule type" value="mRNA"/>
</dbReference>
<name>F0J9Z2_AMBVA</name>
<feature type="transmembrane region" description="Helical" evidence="1">
    <location>
        <begin position="12"/>
        <end position="32"/>
    </location>
</feature>
<reference evidence="2" key="1">
    <citation type="journal article" date="2011" name="BMC Genomics">
        <title>A further insight into the sialome of the tropical bont tick, Amblyomma variegatum.</title>
        <authorList>
            <person name="Ribeiro J.M."/>
            <person name="Anderson J.M."/>
            <person name="Manoukis N.C."/>
            <person name="Meng Z."/>
            <person name="Francishetti I.M."/>
        </authorList>
    </citation>
    <scope>NUCLEOTIDE SEQUENCE</scope>
    <source>
        <strain evidence="2">Amb_var-1819</strain>
        <tissue evidence="2">Salivary gland</tissue>
    </source>
</reference>
<sequence>MKYQGKWLLNSVYNLFIALRLLSAICFIVASLQKSWFVMCTWLESRNRRGAAAYGAVVQITLNKCFVKCWEICISLHICRQSMNAAT</sequence>
<evidence type="ECO:0000313" key="2">
    <source>
        <dbReference type="EMBL" id="DAA34661.1"/>
    </source>
</evidence>
<dbReference type="AlphaFoldDB" id="F0J9Z2"/>
<protein>
    <submittedName>
        <fullName evidence="2">Hypothetical secreted protein 1819</fullName>
    </submittedName>
</protein>
<keyword evidence="1" id="KW-0472">Membrane</keyword>
<accession>F0J9Z2</accession>
<evidence type="ECO:0000256" key="1">
    <source>
        <dbReference type="SAM" id="Phobius"/>
    </source>
</evidence>